<keyword evidence="1" id="KW-0812">Transmembrane</keyword>
<protein>
    <submittedName>
        <fullName evidence="2">Uncharacterized protein</fullName>
    </submittedName>
</protein>
<proteinExistence type="predicted"/>
<gene>
    <name evidence="2" type="ORF">TGEB3V08_LOCUS8011</name>
</gene>
<evidence type="ECO:0000256" key="1">
    <source>
        <dbReference type="SAM" id="Phobius"/>
    </source>
</evidence>
<sequence>MENPTDLNLDLPILGSLAQHKTSVLAIYATEAGIHCNFDGKQNNILSEVGLDHPNYCPRPLIDTSDKIFCCSKDRGNRIYCCDISEFGQNGWVHPVIIGIIAAAVAVLLIGLFICCCCCPCCLCYKRCFC</sequence>
<evidence type="ECO:0000313" key="2">
    <source>
        <dbReference type="EMBL" id="CAD7601587.1"/>
    </source>
</evidence>
<dbReference type="EMBL" id="OE842851">
    <property type="protein sequence ID" value="CAD7601587.1"/>
    <property type="molecule type" value="Genomic_DNA"/>
</dbReference>
<feature type="transmembrane region" description="Helical" evidence="1">
    <location>
        <begin position="96"/>
        <end position="125"/>
    </location>
</feature>
<reference evidence="2" key="1">
    <citation type="submission" date="2020-11" db="EMBL/GenBank/DDBJ databases">
        <authorList>
            <person name="Tran Van P."/>
        </authorList>
    </citation>
    <scope>NUCLEOTIDE SEQUENCE</scope>
</reference>
<name>A0A7R9K352_TIMGE</name>
<accession>A0A7R9K352</accession>
<keyword evidence="1" id="KW-1133">Transmembrane helix</keyword>
<keyword evidence="1" id="KW-0472">Membrane</keyword>
<dbReference type="AlphaFoldDB" id="A0A7R9K352"/>
<organism evidence="2">
    <name type="scientific">Timema genevievae</name>
    <name type="common">Walking stick</name>
    <dbReference type="NCBI Taxonomy" id="629358"/>
    <lineage>
        <taxon>Eukaryota</taxon>
        <taxon>Metazoa</taxon>
        <taxon>Ecdysozoa</taxon>
        <taxon>Arthropoda</taxon>
        <taxon>Hexapoda</taxon>
        <taxon>Insecta</taxon>
        <taxon>Pterygota</taxon>
        <taxon>Neoptera</taxon>
        <taxon>Polyneoptera</taxon>
        <taxon>Phasmatodea</taxon>
        <taxon>Timematodea</taxon>
        <taxon>Timematoidea</taxon>
        <taxon>Timematidae</taxon>
        <taxon>Timema</taxon>
    </lineage>
</organism>